<protein>
    <submittedName>
        <fullName evidence="6">IclR family transcriptional regulator</fullName>
    </submittedName>
</protein>
<feature type="domain" description="IclR-ED" evidence="5">
    <location>
        <begin position="64"/>
        <end position="228"/>
    </location>
</feature>
<accession>A0A1L7D3D0</accession>
<evidence type="ECO:0000256" key="3">
    <source>
        <dbReference type="ARBA" id="ARBA00023163"/>
    </source>
</evidence>
<name>A0A1L7D3D0_9CORY</name>
<feature type="domain" description="HTH iclR-type" evidence="4">
    <location>
        <begin position="10"/>
        <end position="69"/>
    </location>
</feature>
<dbReference type="PROSITE" id="PS51077">
    <property type="entry name" value="HTH_ICLR"/>
    <property type="match status" value="1"/>
</dbReference>
<dbReference type="SMART" id="SM00346">
    <property type="entry name" value="HTH_ICLR"/>
    <property type="match status" value="1"/>
</dbReference>
<dbReference type="PROSITE" id="PS51078">
    <property type="entry name" value="ICLR_ED"/>
    <property type="match status" value="1"/>
</dbReference>
<evidence type="ECO:0000313" key="7">
    <source>
        <dbReference type="Proteomes" id="UP000185491"/>
    </source>
</evidence>
<keyword evidence="1" id="KW-0805">Transcription regulation</keyword>
<dbReference type="Pfam" id="PF09339">
    <property type="entry name" value="HTH_IclR"/>
    <property type="match status" value="1"/>
</dbReference>
<dbReference type="Pfam" id="PF01614">
    <property type="entry name" value="IclR_C"/>
    <property type="match status" value="2"/>
</dbReference>
<dbReference type="STRING" id="161895.CPHO_06665"/>
<dbReference type="InterPro" id="IPR036390">
    <property type="entry name" value="WH_DNA-bd_sf"/>
</dbReference>
<dbReference type="Proteomes" id="UP000185491">
    <property type="component" value="Chromosome"/>
</dbReference>
<reference evidence="6 7" key="1">
    <citation type="submission" date="2014-08" db="EMBL/GenBank/DDBJ databases">
        <title>Complete genome sequence of Corynebacterium phocae M408/89/1(T)(=DSM 44612(T)), isolated from the common seal (Phoca vitulina).</title>
        <authorList>
            <person name="Ruckert C."/>
            <person name="Albersmeier A."/>
            <person name="Winkler A."/>
            <person name="Kalinowski J."/>
        </authorList>
    </citation>
    <scope>NUCLEOTIDE SEQUENCE [LARGE SCALE GENOMIC DNA]</scope>
    <source>
        <strain evidence="6 7">M408/89/1</strain>
    </source>
</reference>
<keyword evidence="2" id="KW-0238">DNA-binding</keyword>
<organism evidence="6 7">
    <name type="scientific">Corynebacterium phocae</name>
    <dbReference type="NCBI Taxonomy" id="161895"/>
    <lineage>
        <taxon>Bacteria</taxon>
        <taxon>Bacillati</taxon>
        <taxon>Actinomycetota</taxon>
        <taxon>Actinomycetes</taxon>
        <taxon>Mycobacteriales</taxon>
        <taxon>Corynebacteriaceae</taxon>
        <taxon>Corynebacterium</taxon>
    </lineage>
</organism>
<evidence type="ECO:0000313" key="6">
    <source>
        <dbReference type="EMBL" id="APT92628.1"/>
    </source>
</evidence>
<dbReference type="KEGG" id="cpho:CPHO_06665"/>
<dbReference type="PANTHER" id="PTHR30136">
    <property type="entry name" value="HELIX-TURN-HELIX TRANSCRIPTIONAL REGULATOR, ICLR FAMILY"/>
    <property type="match status" value="1"/>
</dbReference>
<keyword evidence="7" id="KW-1185">Reference proteome</keyword>
<dbReference type="GO" id="GO:0045892">
    <property type="term" value="P:negative regulation of DNA-templated transcription"/>
    <property type="evidence" value="ECO:0007669"/>
    <property type="project" value="TreeGrafter"/>
</dbReference>
<proteinExistence type="predicted"/>
<keyword evidence="3" id="KW-0804">Transcription</keyword>
<dbReference type="EMBL" id="CP009249">
    <property type="protein sequence ID" value="APT92628.1"/>
    <property type="molecule type" value="Genomic_DNA"/>
</dbReference>
<dbReference type="Gene3D" id="1.10.10.10">
    <property type="entry name" value="Winged helix-like DNA-binding domain superfamily/Winged helix DNA-binding domain"/>
    <property type="match status" value="1"/>
</dbReference>
<gene>
    <name evidence="6" type="ORF">CPHO_06665</name>
</gene>
<dbReference type="InterPro" id="IPR029016">
    <property type="entry name" value="GAF-like_dom_sf"/>
</dbReference>
<dbReference type="OrthoDB" id="4319317at2"/>
<dbReference type="PANTHER" id="PTHR30136:SF39">
    <property type="entry name" value="TRANSCRIPTIONAL REGULATORY PROTEIN"/>
    <property type="match status" value="1"/>
</dbReference>
<dbReference type="InterPro" id="IPR036388">
    <property type="entry name" value="WH-like_DNA-bd_sf"/>
</dbReference>
<dbReference type="SUPFAM" id="SSF55781">
    <property type="entry name" value="GAF domain-like"/>
    <property type="match status" value="1"/>
</dbReference>
<dbReference type="InterPro" id="IPR050707">
    <property type="entry name" value="HTH_MetabolicPath_Reg"/>
</dbReference>
<sequence length="228" mass="23998">MGEYSAVSGIKVLDRAVAIMLAATNKPSTLQDLCDTTGLPRATAHRLATALEAHRIIMRNSEGKWTSGPALPGNRERLIEIAEPIMEELLVTTGESIQLYQHTGDTRTCIAAKEPRSGLHNVVPVGRQLPLDSGSGARVIAAFGTGNSGDNGFFPPEELEQARSDGFAESMEEREAGLASISAPVLDPSGTLMAVLSISGSAERFSPSPAQKFGQQLCEAASALGRAL</sequence>
<evidence type="ECO:0000256" key="2">
    <source>
        <dbReference type="ARBA" id="ARBA00023125"/>
    </source>
</evidence>
<dbReference type="SUPFAM" id="SSF46785">
    <property type="entry name" value="Winged helix' DNA-binding domain"/>
    <property type="match status" value="1"/>
</dbReference>
<dbReference type="Gene3D" id="3.30.450.40">
    <property type="match status" value="2"/>
</dbReference>
<dbReference type="InterPro" id="IPR005471">
    <property type="entry name" value="Tscrpt_reg_IclR_N"/>
</dbReference>
<evidence type="ECO:0000256" key="1">
    <source>
        <dbReference type="ARBA" id="ARBA00023015"/>
    </source>
</evidence>
<dbReference type="AlphaFoldDB" id="A0A1L7D3D0"/>
<dbReference type="RefSeq" id="WP_075734291.1">
    <property type="nucleotide sequence ID" value="NZ_CP009249.1"/>
</dbReference>
<evidence type="ECO:0000259" key="4">
    <source>
        <dbReference type="PROSITE" id="PS51077"/>
    </source>
</evidence>
<dbReference type="InterPro" id="IPR014757">
    <property type="entry name" value="Tscrpt_reg_IclR_C"/>
</dbReference>
<evidence type="ECO:0000259" key="5">
    <source>
        <dbReference type="PROSITE" id="PS51078"/>
    </source>
</evidence>
<dbReference type="GO" id="GO:0003677">
    <property type="term" value="F:DNA binding"/>
    <property type="evidence" value="ECO:0007669"/>
    <property type="project" value="UniProtKB-KW"/>
</dbReference>
<dbReference type="GO" id="GO:0003700">
    <property type="term" value="F:DNA-binding transcription factor activity"/>
    <property type="evidence" value="ECO:0007669"/>
    <property type="project" value="TreeGrafter"/>
</dbReference>